<feature type="domain" description="DUF6576" evidence="11">
    <location>
        <begin position="235"/>
        <end position="270"/>
    </location>
</feature>
<feature type="domain" description="Peptidase S54 rhomboid" evidence="10">
    <location>
        <begin position="57"/>
        <end position="189"/>
    </location>
</feature>
<evidence type="ECO:0000256" key="6">
    <source>
        <dbReference type="ARBA" id="ARBA00022989"/>
    </source>
</evidence>
<dbReference type="SUPFAM" id="SSF144091">
    <property type="entry name" value="Rhomboid-like"/>
    <property type="match status" value="1"/>
</dbReference>
<feature type="transmembrane region" description="Helical" evidence="9">
    <location>
        <begin position="178"/>
        <end position="204"/>
    </location>
</feature>
<dbReference type="Pfam" id="PF20216">
    <property type="entry name" value="DUF6576"/>
    <property type="match status" value="1"/>
</dbReference>
<evidence type="ECO:0000313" key="12">
    <source>
        <dbReference type="EMBL" id="QNP57088.1"/>
    </source>
</evidence>
<evidence type="ECO:0000256" key="2">
    <source>
        <dbReference type="ARBA" id="ARBA00009045"/>
    </source>
</evidence>
<dbReference type="PANTHER" id="PTHR43066">
    <property type="entry name" value="RHOMBOID-RELATED PROTEIN"/>
    <property type="match status" value="1"/>
</dbReference>
<dbReference type="AlphaFoldDB" id="A0A7H0H972"/>
<keyword evidence="5" id="KW-0378">Hydrolase</keyword>
<comment type="similarity">
    <text evidence="2">Belongs to the peptidase S54 family.</text>
</comment>
<keyword evidence="13" id="KW-1185">Reference proteome</keyword>
<sequence>MSRFFHDTDDSWFRLGRLPVTSTVAVVLAGAIGILVTIFVGGGLVMSLAYSPHQLLQGQVWRPFTWPFVDGFSIWTVLNLVFLWLFGRDLEAQLGRKKMAWLFVGIWGSMTLAFTLVGFIAPGMLFGLGMVELAVLLLWIAEGPNRQFFFGIPAWAFGIFIVAMQVLSYLAARAWGGLLAMLLSMVLVAIAARSVGLLSLYPWIPGGPLASRPTRQRPAAPRPSHPTKGHSRHPERRVSDEARIDQLLDKINEGGFQSLTKAERNELEKLRLRRR</sequence>
<keyword evidence="7 9" id="KW-0472">Membrane</keyword>
<dbReference type="Gene3D" id="1.20.1540.10">
    <property type="entry name" value="Rhomboid-like"/>
    <property type="match status" value="1"/>
</dbReference>
<dbReference type="PANTHER" id="PTHR43066:SF1">
    <property type="entry name" value="RHOMBOID PROTEIN 2"/>
    <property type="match status" value="1"/>
</dbReference>
<evidence type="ECO:0000259" key="10">
    <source>
        <dbReference type="Pfam" id="PF01694"/>
    </source>
</evidence>
<proteinExistence type="inferred from homology"/>
<organism evidence="12 13">
    <name type="scientific">Tessaracoccus defluvii</name>
    <dbReference type="NCBI Taxonomy" id="1285901"/>
    <lineage>
        <taxon>Bacteria</taxon>
        <taxon>Bacillati</taxon>
        <taxon>Actinomycetota</taxon>
        <taxon>Actinomycetes</taxon>
        <taxon>Propionibacteriales</taxon>
        <taxon>Propionibacteriaceae</taxon>
        <taxon>Tessaracoccus</taxon>
    </lineage>
</organism>
<feature type="region of interest" description="Disordered" evidence="8">
    <location>
        <begin position="212"/>
        <end position="241"/>
    </location>
</feature>
<dbReference type="Pfam" id="PF01694">
    <property type="entry name" value="Rhomboid"/>
    <property type="match status" value="1"/>
</dbReference>
<dbReference type="GO" id="GO:0006508">
    <property type="term" value="P:proteolysis"/>
    <property type="evidence" value="ECO:0007669"/>
    <property type="project" value="UniProtKB-KW"/>
</dbReference>
<feature type="transmembrane region" description="Helical" evidence="9">
    <location>
        <begin position="148"/>
        <end position="172"/>
    </location>
</feature>
<dbReference type="InterPro" id="IPR022764">
    <property type="entry name" value="Peptidase_S54_rhomboid_dom"/>
</dbReference>
<dbReference type="GO" id="GO:0016020">
    <property type="term" value="C:membrane"/>
    <property type="evidence" value="ECO:0007669"/>
    <property type="project" value="UniProtKB-SubCell"/>
</dbReference>
<name>A0A7H0H972_9ACTN</name>
<keyword evidence="6 9" id="KW-1133">Transmembrane helix</keyword>
<dbReference type="InterPro" id="IPR035952">
    <property type="entry name" value="Rhomboid-like_sf"/>
</dbReference>
<feature type="transmembrane region" description="Helical" evidence="9">
    <location>
        <begin position="64"/>
        <end position="87"/>
    </location>
</feature>
<evidence type="ECO:0000259" key="11">
    <source>
        <dbReference type="Pfam" id="PF20216"/>
    </source>
</evidence>
<evidence type="ECO:0000256" key="7">
    <source>
        <dbReference type="ARBA" id="ARBA00023136"/>
    </source>
</evidence>
<dbReference type="GO" id="GO:0004252">
    <property type="term" value="F:serine-type endopeptidase activity"/>
    <property type="evidence" value="ECO:0007669"/>
    <property type="project" value="InterPro"/>
</dbReference>
<dbReference type="EMBL" id="CP060789">
    <property type="protein sequence ID" value="QNP57088.1"/>
    <property type="molecule type" value="Genomic_DNA"/>
</dbReference>
<gene>
    <name evidence="12" type="ORF">H9L22_07275</name>
</gene>
<evidence type="ECO:0000256" key="4">
    <source>
        <dbReference type="ARBA" id="ARBA00022692"/>
    </source>
</evidence>
<feature type="transmembrane region" description="Helical" evidence="9">
    <location>
        <begin position="99"/>
        <end position="117"/>
    </location>
</feature>
<accession>A0A7H0H972</accession>
<dbReference type="RefSeq" id="WP_187722186.1">
    <property type="nucleotide sequence ID" value="NZ_BAABBL010000012.1"/>
</dbReference>
<comment type="subcellular location">
    <subcellularLocation>
        <location evidence="1">Membrane</location>
        <topology evidence="1">Multi-pass membrane protein</topology>
    </subcellularLocation>
</comment>
<protein>
    <submittedName>
        <fullName evidence="12">Rhomboid family intramembrane serine protease</fullName>
    </submittedName>
</protein>
<keyword evidence="4 9" id="KW-0812">Transmembrane</keyword>
<feature type="transmembrane region" description="Helical" evidence="9">
    <location>
        <begin position="20"/>
        <end position="44"/>
    </location>
</feature>
<evidence type="ECO:0000256" key="3">
    <source>
        <dbReference type="ARBA" id="ARBA00022670"/>
    </source>
</evidence>
<dbReference type="InterPro" id="IPR046483">
    <property type="entry name" value="DUF6576"/>
</dbReference>
<evidence type="ECO:0000256" key="9">
    <source>
        <dbReference type="SAM" id="Phobius"/>
    </source>
</evidence>
<keyword evidence="3 12" id="KW-0645">Protease</keyword>
<feature type="compositionally biased region" description="Basic residues" evidence="8">
    <location>
        <begin position="225"/>
        <end position="235"/>
    </location>
</feature>
<evidence type="ECO:0000256" key="8">
    <source>
        <dbReference type="SAM" id="MobiDB-lite"/>
    </source>
</evidence>
<evidence type="ECO:0000256" key="5">
    <source>
        <dbReference type="ARBA" id="ARBA00022801"/>
    </source>
</evidence>
<evidence type="ECO:0000313" key="13">
    <source>
        <dbReference type="Proteomes" id="UP000516117"/>
    </source>
</evidence>
<reference evidence="12 13" key="1">
    <citation type="submission" date="2020-08" db="EMBL/GenBank/DDBJ databases">
        <title>Genome sequence of Tessaracoccus defluvii JCM 17540T.</title>
        <authorList>
            <person name="Hyun D.-W."/>
            <person name="Bae J.-W."/>
        </authorList>
    </citation>
    <scope>NUCLEOTIDE SEQUENCE [LARGE SCALE GENOMIC DNA]</scope>
    <source>
        <strain evidence="12 13">JCM 17540</strain>
    </source>
</reference>
<dbReference type="KEGG" id="tdf:H9L22_07275"/>
<dbReference type="Proteomes" id="UP000516117">
    <property type="component" value="Chromosome"/>
</dbReference>
<evidence type="ECO:0000256" key="1">
    <source>
        <dbReference type="ARBA" id="ARBA00004141"/>
    </source>
</evidence>